<name>A0A6S5C9C8_AERVE</name>
<evidence type="ECO:0000313" key="1">
    <source>
        <dbReference type="EMBL" id="BBR39398.1"/>
    </source>
</evidence>
<dbReference type="AlphaFoldDB" id="A0A6S5C9C8"/>
<protein>
    <submittedName>
        <fullName evidence="1">Uncharacterized protein</fullName>
    </submittedName>
</protein>
<dbReference type="GO" id="GO:0003677">
    <property type="term" value="F:DNA binding"/>
    <property type="evidence" value="ECO:0007669"/>
    <property type="project" value="InterPro"/>
</dbReference>
<dbReference type="RefSeq" id="WP_182939542.1">
    <property type="nucleotide sequence ID" value="NZ_AP022038.1"/>
</dbReference>
<dbReference type="SUPFAM" id="SSF47413">
    <property type="entry name" value="lambda repressor-like DNA-binding domains"/>
    <property type="match status" value="1"/>
</dbReference>
<accession>A0A6S5C9C8</accession>
<organism evidence="1 2">
    <name type="scientific">Aeromonas veronii</name>
    <dbReference type="NCBI Taxonomy" id="654"/>
    <lineage>
        <taxon>Bacteria</taxon>
        <taxon>Pseudomonadati</taxon>
        <taxon>Pseudomonadota</taxon>
        <taxon>Gammaproteobacteria</taxon>
        <taxon>Aeromonadales</taxon>
        <taxon>Aeromonadaceae</taxon>
        <taxon>Aeromonas</taxon>
    </lineage>
</organism>
<proteinExistence type="predicted"/>
<gene>
    <name evidence="1" type="ORF">WP3W19E03_19230</name>
</gene>
<dbReference type="InterPro" id="IPR010982">
    <property type="entry name" value="Lambda_DNA-bd_dom_sf"/>
</dbReference>
<sequence>MKRYLTSSSLEYVHRTKKKVRSLMVERKLSQTKISRLTTIPRSSLSRWLSPHHDDFMGLAEAVMVSTAMGLSVQAILADPDWSVSDDEHMGLINRAARLPKPHLASMLNCYAEILGVRVG</sequence>
<dbReference type="EMBL" id="AP022038">
    <property type="protein sequence ID" value="BBR39398.1"/>
    <property type="molecule type" value="Genomic_DNA"/>
</dbReference>
<dbReference type="Proteomes" id="UP000515442">
    <property type="component" value="Chromosome"/>
</dbReference>
<reference evidence="1 2" key="1">
    <citation type="submission" date="2019-12" db="EMBL/GenBank/DDBJ databases">
        <title>complete genome sequences of Aeromonas veronii str. WP3-W19-ESBL-03 isolated from wastewater treatment plant effluent.</title>
        <authorList>
            <person name="Sekizuka T."/>
            <person name="Itokawa K."/>
            <person name="Yatsu K."/>
            <person name="Inamine Y."/>
            <person name="Kuroda M."/>
        </authorList>
    </citation>
    <scope>NUCLEOTIDE SEQUENCE [LARGE SCALE GENOMIC DNA]</scope>
    <source>
        <strain evidence="1 2">WP3-W19-ESBL-03</strain>
    </source>
</reference>
<evidence type="ECO:0000313" key="2">
    <source>
        <dbReference type="Proteomes" id="UP000515442"/>
    </source>
</evidence>
<dbReference type="Gene3D" id="1.10.260.40">
    <property type="entry name" value="lambda repressor-like DNA-binding domains"/>
    <property type="match status" value="1"/>
</dbReference>